<evidence type="ECO:0000313" key="2">
    <source>
        <dbReference type="Proteomes" id="UP000410492"/>
    </source>
</evidence>
<name>A0A653DIN1_CALMS</name>
<accession>A0A653DIN1</accession>
<dbReference type="Proteomes" id="UP000410492">
    <property type="component" value="Unassembled WGS sequence"/>
</dbReference>
<gene>
    <name evidence="1" type="ORF">CALMAC_LOCUS17876</name>
</gene>
<dbReference type="EMBL" id="CAACVG010012309">
    <property type="protein sequence ID" value="VEN60071.1"/>
    <property type="molecule type" value="Genomic_DNA"/>
</dbReference>
<organism evidence="1 2">
    <name type="scientific">Callosobruchus maculatus</name>
    <name type="common">Southern cowpea weevil</name>
    <name type="synonym">Pulse bruchid</name>
    <dbReference type="NCBI Taxonomy" id="64391"/>
    <lineage>
        <taxon>Eukaryota</taxon>
        <taxon>Metazoa</taxon>
        <taxon>Ecdysozoa</taxon>
        <taxon>Arthropoda</taxon>
        <taxon>Hexapoda</taxon>
        <taxon>Insecta</taxon>
        <taxon>Pterygota</taxon>
        <taxon>Neoptera</taxon>
        <taxon>Endopterygota</taxon>
        <taxon>Coleoptera</taxon>
        <taxon>Polyphaga</taxon>
        <taxon>Cucujiformia</taxon>
        <taxon>Chrysomeloidea</taxon>
        <taxon>Chrysomelidae</taxon>
        <taxon>Bruchinae</taxon>
        <taxon>Bruchini</taxon>
        <taxon>Callosobruchus</taxon>
    </lineage>
</organism>
<protein>
    <submittedName>
        <fullName evidence="1">Uncharacterized protein</fullName>
    </submittedName>
</protein>
<proteinExistence type="predicted"/>
<dbReference type="AlphaFoldDB" id="A0A653DIN1"/>
<sequence>MINRLEECILHLQHIISSAHKEQLHRLYQAYLYEKNCNHSLIQYYQPFRAGFEETAVLWSSWIWEQIRLTWSVDLEADTRFVFYWM</sequence>
<keyword evidence="2" id="KW-1185">Reference proteome</keyword>
<reference evidence="1 2" key="1">
    <citation type="submission" date="2019-01" db="EMBL/GenBank/DDBJ databases">
        <authorList>
            <person name="Sayadi A."/>
        </authorList>
    </citation>
    <scope>NUCLEOTIDE SEQUENCE [LARGE SCALE GENOMIC DNA]</scope>
</reference>
<evidence type="ECO:0000313" key="1">
    <source>
        <dbReference type="EMBL" id="VEN60071.1"/>
    </source>
</evidence>